<dbReference type="PANTHER" id="PTHR46310:SF7">
    <property type="entry name" value="AMIDASE 1"/>
    <property type="match status" value="1"/>
</dbReference>
<dbReference type="InterPro" id="IPR023631">
    <property type="entry name" value="Amidase_dom"/>
</dbReference>
<dbReference type="PANTHER" id="PTHR46310">
    <property type="entry name" value="AMIDASE 1"/>
    <property type="match status" value="1"/>
</dbReference>
<reference evidence="2 3" key="1">
    <citation type="submission" date="2023-01" db="EMBL/GenBank/DDBJ databases">
        <title>Analysis of 21 Apiospora genomes using comparative genomics revels a genus with tremendous synthesis potential of carbohydrate active enzymes and secondary metabolites.</title>
        <authorList>
            <person name="Sorensen T."/>
        </authorList>
    </citation>
    <scope>NUCLEOTIDE SEQUENCE [LARGE SCALE GENOMIC DNA]</scope>
    <source>
        <strain evidence="2 3">CBS 83171</strain>
    </source>
</reference>
<dbReference type="InterPro" id="IPR036928">
    <property type="entry name" value="AS_sf"/>
</dbReference>
<evidence type="ECO:0000313" key="3">
    <source>
        <dbReference type="Proteomes" id="UP001446871"/>
    </source>
</evidence>
<comment type="caution">
    <text evidence="2">The sequence shown here is derived from an EMBL/GenBank/DDBJ whole genome shotgun (WGS) entry which is preliminary data.</text>
</comment>
<sequence length="681" mass="75824">MFIQFRGWYFDCRAFKFGRRSIPHPNPPPIRGVNANEPPVLHLSGVSYIAIPHVQLDGLQSPGKGRDLPAIGPNEYKPVIVVSVDCNSSSVSIKKVIDSFSSRATEDDVFSDAFLTDTVIFQGSIKYLERVQEELMIFSTRFTDKWTEAKAWAPKTFLSVKPSVGAIPSGPYFLGQESNLFQAWRLYPDTQGSFISSLVPIQDVEHPFRPLGLSLGGSIHKAVAVPSRLYSKKSDSTPLAGLRFSVKDNYKIAGMATTQSNKAWCELYQGHPENVTAAYVKKLISLGAVLVGKTVMCSFASSEEATDQWIDFQAPFNPRGDGYQSPSGSTTGGGTSLAAYDWLDCSIGTDTTGSIRWPAAWAGLYGLRTTWTHDAMEDASDFTSRFMDTIGILSKSINDMENIVGETITTKKNTQGEKLWPTEILYPTDFFPMADAKQQKLVDDFLKYLESSLPGNTTAIKMSIADRWEKCPPPEANGKPIVEYLEKTAYNPFYYDGYHEYESFRQEYKARFGKQVYVGPYMKWKWERGSEVTKEMKETSLQEVEVYRRWFRDNVLKPTEGGGTTAIMLIPCGSSTPKYRDEPNKAPGPVGAYSWNYIASVQGLPQLVVPIGSIPYESRISKRTEQLPVVGTILGAAGSDKLLVQIVRKALQNANWPTHVETGREMFKQTSESYSVPGKLI</sequence>
<feature type="domain" description="Amidase" evidence="1">
    <location>
        <begin position="230"/>
        <end position="643"/>
    </location>
</feature>
<evidence type="ECO:0000259" key="1">
    <source>
        <dbReference type="Pfam" id="PF01425"/>
    </source>
</evidence>
<gene>
    <name evidence="2" type="ORF">PG996_009343</name>
</gene>
<dbReference type="Gene3D" id="3.90.1300.10">
    <property type="entry name" value="Amidase signature (AS) domain"/>
    <property type="match status" value="1"/>
</dbReference>
<accession>A0ABR1UKH2</accession>
<dbReference type="Proteomes" id="UP001446871">
    <property type="component" value="Unassembled WGS sequence"/>
</dbReference>
<keyword evidence="3" id="KW-1185">Reference proteome</keyword>
<dbReference type="EMBL" id="JAQQWM010000006">
    <property type="protein sequence ID" value="KAK8059413.1"/>
    <property type="molecule type" value="Genomic_DNA"/>
</dbReference>
<evidence type="ECO:0000313" key="2">
    <source>
        <dbReference type="EMBL" id="KAK8059413.1"/>
    </source>
</evidence>
<name>A0ABR1UKH2_9PEZI</name>
<proteinExistence type="predicted"/>
<protein>
    <submittedName>
        <fullName evidence="2">Amidase signature enzyme</fullName>
    </submittedName>
</protein>
<dbReference type="SUPFAM" id="SSF75304">
    <property type="entry name" value="Amidase signature (AS) enzymes"/>
    <property type="match status" value="1"/>
</dbReference>
<dbReference type="Pfam" id="PF01425">
    <property type="entry name" value="Amidase"/>
    <property type="match status" value="1"/>
</dbReference>
<organism evidence="2 3">
    <name type="scientific">Apiospora saccharicola</name>
    <dbReference type="NCBI Taxonomy" id="335842"/>
    <lineage>
        <taxon>Eukaryota</taxon>
        <taxon>Fungi</taxon>
        <taxon>Dikarya</taxon>
        <taxon>Ascomycota</taxon>
        <taxon>Pezizomycotina</taxon>
        <taxon>Sordariomycetes</taxon>
        <taxon>Xylariomycetidae</taxon>
        <taxon>Amphisphaeriales</taxon>
        <taxon>Apiosporaceae</taxon>
        <taxon>Apiospora</taxon>
    </lineage>
</organism>